<dbReference type="GO" id="GO:0005795">
    <property type="term" value="C:Golgi stack"/>
    <property type="evidence" value="ECO:0007669"/>
    <property type="project" value="InterPro"/>
</dbReference>
<feature type="disulfide bond" evidence="3">
    <location>
        <begin position="139"/>
        <end position="153"/>
    </location>
</feature>
<evidence type="ECO:0000256" key="1">
    <source>
        <dbReference type="PIRSR" id="PIRSR607754-1"/>
    </source>
</evidence>
<dbReference type="Pfam" id="PF05060">
    <property type="entry name" value="MGAT2"/>
    <property type="match status" value="1"/>
</dbReference>
<evidence type="ECO:0008006" key="6">
    <source>
        <dbReference type="Google" id="ProtNLM"/>
    </source>
</evidence>
<keyword evidence="2" id="KW-0479">Metal-binding</keyword>
<dbReference type="GO" id="GO:0006487">
    <property type="term" value="P:protein N-linked glycosylation"/>
    <property type="evidence" value="ECO:0007669"/>
    <property type="project" value="TreeGrafter"/>
</dbReference>
<dbReference type="GO" id="GO:0046872">
    <property type="term" value="F:metal ion binding"/>
    <property type="evidence" value="ECO:0007669"/>
    <property type="project" value="UniProtKB-KW"/>
</dbReference>
<dbReference type="AlphaFoldDB" id="A0AAY4CAN0"/>
<reference evidence="4" key="3">
    <citation type="submission" date="2025-09" db="UniProtKB">
        <authorList>
            <consortium name="Ensembl"/>
        </authorList>
    </citation>
    <scope>IDENTIFICATION</scope>
</reference>
<evidence type="ECO:0000256" key="2">
    <source>
        <dbReference type="PIRSR" id="PIRSR607754-2"/>
    </source>
</evidence>
<feature type="disulfide bond" evidence="3">
    <location>
        <begin position="226"/>
        <end position="229"/>
    </location>
</feature>
<feature type="binding site" evidence="2">
    <location>
        <position position="317"/>
    </location>
    <ligand>
        <name>Mn(2+)</name>
        <dbReference type="ChEBI" id="CHEBI:29035"/>
    </ligand>
</feature>
<feature type="disulfide bond" evidence="3">
    <location>
        <begin position="321"/>
        <end position="329"/>
    </location>
</feature>
<feature type="disulfide bond" evidence="3">
    <location>
        <begin position="277"/>
        <end position="300"/>
    </location>
</feature>
<dbReference type="Gene3D" id="3.90.550.10">
    <property type="entry name" value="Spore Coat Polysaccharide Biosynthesis Protein SpsA, Chain A"/>
    <property type="match status" value="1"/>
</dbReference>
<feature type="binding site" evidence="1">
    <location>
        <begin position="66"/>
        <end position="70"/>
    </location>
    <ligand>
        <name>substrate</name>
    </ligand>
</feature>
<evidence type="ECO:0000313" key="4">
    <source>
        <dbReference type="Ensembl" id="ENSDCDP00010030127.1"/>
    </source>
</evidence>
<sequence>MHFYYYLLAVAGAGAESRETAQATPPRPRYGDAGALRASVYGMNHGQRVLNADRFPDEPEVVLVVQVHNRPAYLKMLVRSLENTAEVRRFLVIFSHDHLSEEIAGIVQGVTFCKVLQIYYPFSQQLYPGEFPGQDPKDCPRDVGKEAAVKAGCLNAEHPDSYGHYREAHITQAKHHWWWKLHFAWERVRALQGFSGFAVFIEEDNYLLPDFYHFLKNMSRHRKAHCPDCDMLALGNHDGTSGFNELSGKLETTGWLSTKHNLGMGISREIYYKMMGCSDEFCTYDDYNWDWTLQSLSGTCISKPLKVLAARGTRVLHTGDCGLHQKDACQPEQAHARILDSLRQAKAALFPDTLAITRQGPVEHRAHVKNGGWGDIRDHALCKTYAKRL</sequence>
<feature type="disulfide bond" evidence="3">
    <location>
        <begin position="282"/>
        <end position="382"/>
    </location>
</feature>
<dbReference type="Proteomes" id="UP000694580">
    <property type="component" value="Chromosome 14"/>
</dbReference>
<name>A0AAY4CAN0_9TELE</name>
<dbReference type="Ensembl" id="ENSDCDT00010037449.1">
    <property type="protein sequence ID" value="ENSDCDP00010030127.1"/>
    <property type="gene ID" value="ENSDCDG00010019356.1"/>
</dbReference>
<dbReference type="GO" id="GO:0008455">
    <property type="term" value="F:alpha-1,6-mannosylglycoprotein 2-beta-N-acetylglucosaminyltransferase activity"/>
    <property type="evidence" value="ECO:0007669"/>
    <property type="project" value="InterPro"/>
</dbReference>
<evidence type="ECO:0000256" key="3">
    <source>
        <dbReference type="PIRSR" id="PIRSR607754-3"/>
    </source>
</evidence>
<keyword evidence="5" id="KW-1185">Reference proteome</keyword>
<dbReference type="GeneTree" id="ENSGT00390000007341"/>
<proteinExistence type="predicted"/>
<dbReference type="PANTHER" id="PTHR12871:SF3">
    <property type="entry name" value="ALPHA-1,6-MANNOSYL-GLYCOPROTEIN 2-BETA-N-ACETYLGLUCOSAMINYLTRANSFERASE"/>
    <property type="match status" value="1"/>
</dbReference>
<comment type="cofactor">
    <cofactor evidence="2">
        <name>Mn(2+)</name>
        <dbReference type="ChEBI" id="CHEBI:29035"/>
    </cofactor>
</comment>
<dbReference type="GO" id="GO:0000139">
    <property type="term" value="C:Golgi membrane"/>
    <property type="evidence" value="ECO:0007669"/>
    <property type="project" value="TreeGrafter"/>
</dbReference>
<feature type="binding site" evidence="2">
    <location>
        <position position="204"/>
    </location>
    <ligand>
        <name>Mn(2+)</name>
        <dbReference type="ChEBI" id="CHEBI:29035"/>
    </ligand>
</feature>
<accession>A0AAY4CAN0</accession>
<dbReference type="GO" id="GO:0009312">
    <property type="term" value="P:oligosaccharide biosynthetic process"/>
    <property type="evidence" value="ECO:0007669"/>
    <property type="project" value="InterPro"/>
</dbReference>
<dbReference type="InterPro" id="IPR007754">
    <property type="entry name" value="GlcNAc_II"/>
</dbReference>
<keyword evidence="2" id="KW-0464">Manganese</keyword>
<feature type="binding site" evidence="1">
    <location>
        <begin position="172"/>
        <end position="176"/>
    </location>
    <ligand>
        <name>substrate</name>
    </ligand>
</feature>
<evidence type="ECO:0000313" key="5">
    <source>
        <dbReference type="Proteomes" id="UP000694580"/>
    </source>
</evidence>
<keyword evidence="3" id="KW-1015">Disulfide bond</keyword>
<dbReference type="InterPro" id="IPR029044">
    <property type="entry name" value="Nucleotide-diphossugar_trans"/>
</dbReference>
<feature type="binding site" evidence="1">
    <location>
        <position position="97"/>
    </location>
    <ligand>
        <name>substrate</name>
    </ligand>
</feature>
<dbReference type="SUPFAM" id="SSF53448">
    <property type="entry name" value="Nucleotide-diphospho-sugar transferases"/>
    <property type="match status" value="1"/>
</dbReference>
<reference evidence="4 5" key="1">
    <citation type="submission" date="2020-06" db="EMBL/GenBank/DDBJ databases">
        <authorList>
            <consortium name="Wellcome Sanger Institute Data Sharing"/>
        </authorList>
    </citation>
    <scope>NUCLEOTIDE SEQUENCE [LARGE SCALE GENOMIC DNA]</scope>
</reference>
<reference evidence="4" key="2">
    <citation type="submission" date="2025-08" db="UniProtKB">
        <authorList>
            <consortium name="Ensembl"/>
        </authorList>
    </citation>
    <scope>IDENTIFICATION</scope>
</reference>
<protein>
    <recommendedName>
        <fullName evidence="6">Alpha-1,6-mannosyl-glycoprotein 2-beta-N-acetylglucosaminyltransferase</fullName>
    </recommendedName>
</protein>
<dbReference type="PANTHER" id="PTHR12871">
    <property type="entry name" value="BETA-1,2-N-ACETYLGLUCOSAMINYLTRANSFERASE II"/>
    <property type="match status" value="1"/>
</dbReference>
<organism evidence="4 5">
    <name type="scientific">Denticeps clupeoides</name>
    <name type="common">denticle herring</name>
    <dbReference type="NCBI Taxonomy" id="299321"/>
    <lineage>
        <taxon>Eukaryota</taxon>
        <taxon>Metazoa</taxon>
        <taxon>Chordata</taxon>
        <taxon>Craniata</taxon>
        <taxon>Vertebrata</taxon>
        <taxon>Euteleostomi</taxon>
        <taxon>Actinopterygii</taxon>
        <taxon>Neopterygii</taxon>
        <taxon>Teleostei</taxon>
        <taxon>Clupei</taxon>
        <taxon>Clupeiformes</taxon>
        <taxon>Denticipitoidei</taxon>
        <taxon>Denticipitidae</taxon>
        <taxon>Denticeps</taxon>
    </lineage>
</organism>